<dbReference type="GO" id="GO:0000271">
    <property type="term" value="P:polysaccharide biosynthetic process"/>
    <property type="evidence" value="ECO:0007669"/>
    <property type="project" value="TreeGrafter"/>
</dbReference>
<evidence type="ECO:0000256" key="1">
    <source>
        <dbReference type="ARBA" id="ARBA00004651"/>
    </source>
</evidence>
<dbReference type="AlphaFoldDB" id="A0A9X2IH49"/>
<sequence>MAEESARSSLFTGLRRDIQGVRGLGVSLVVLGHLTAWPPGVFAALDIFFVLSGYLITTILLTQLPKYGARMLPVFYLGRVRRLFPMALLVLALTVLATWWLYSGVRAGDVLTDATWAAFFAVNWHFAADGTDYFSPQSESPLLHYWSLSVEEQFYVFWPALVLLGIALGALALRSRSKRQDAGSAAASALEPATESRLRGGWPTLLVLGALTLGTFAFSLWHSAANPTTAYFNTFDRAWEFGAGGLLAVVAPMVVTWPRRLRHALAWVGLVGVLTVIFLIQSTVQFPAPWGLVPVAASLLLITGGLDGHTRFIWALDNPVMRYLGDISYSIYLWHMPLIVLGEPFFAGHEWAFYVVVPVATLVLASGSYHLVERPLRNARFWMTAAEKKRKPPRDPRPLGEKVRGAIGGGGLAGQARGFAMVGTAVVAIMIAASVLRGPAAEDAAGAADLADADLQASMLSSLEEDGFPDFDPSLAYLRSTDWESEQATYGCGETPVDDLSSCLFNSTGKKDQPVVAVYGDSVAASWMPTVRTAFEAEGWAVQQLTLQQCGPWELKSYVKQDEEAYPECGQFHDAVHDWLDENTPDVLIMASSMDQASNADRADIGGTHRSLSQSALAAALRLVPTDTQVVVLGSPPNHQYLVDCVTRVGTPVQCATTPNQLYRDHRAGEEAAAEAAGAAYVDTQSWFCVQGQCPGFVGDVPVTVDGVHLTIQYAERLAPLLTDALRPLAAALEDDVDAAEGLASASSSPSSAASTASR</sequence>
<evidence type="ECO:0000259" key="10">
    <source>
        <dbReference type="Pfam" id="PF01757"/>
    </source>
</evidence>
<keyword evidence="7 12" id="KW-0012">Acyltransferase</keyword>
<feature type="transmembrane region" description="Helical" evidence="9">
    <location>
        <begin position="264"/>
        <end position="282"/>
    </location>
</feature>
<feature type="domain" description="SGNH" evidence="11">
    <location>
        <begin position="499"/>
        <end position="722"/>
    </location>
</feature>
<dbReference type="Gene3D" id="3.40.50.1110">
    <property type="entry name" value="SGNH hydrolase"/>
    <property type="match status" value="1"/>
</dbReference>
<evidence type="ECO:0000256" key="2">
    <source>
        <dbReference type="ARBA" id="ARBA00022475"/>
    </source>
</evidence>
<dbReference type="Proteomes" id="UP001139485">
    <property type="component" value="Unassembled WGS sequence"/>
</dbReference>
<evidence type="ECO:0000256" key="7">
    <source>
        <dbReference type="ARBA" id="ARBA00023315"/>
    </source>
</evidence>
<evidence type="ECO:0000256" key="8">
    <source>
        <dbReference type="SAM" id="MobiDB-lite"/>
    </source>
</evidence>
<comment type="subcellular location">
    <subcellularLocation>
        <location evidence="1">Cell membrane</location>
        <topology evidence="1">Multi-pass membrane protein</topology>
    </subcellularLocation>
</comment>
<keyword evidence="4 9" id="KW-0812">Transmembrane</keyword>
<feature type="transmembrane region" description="Helical" evidence="9">
    <location>
        <begin position="288"/>
        <end position="306"/>
    </location>
</feature>
<comment type="caution">
    <text evidence="12">The sequence shown here is derived from an EMBL/GenBank/DDBJ whole genome shotgun (WGS) entry which is preliminary data.</text>
</comment>
<feature type="transmembrane region" description="Helical" evidence="9">
    <location>
        <begin position="155"/>
        <end position="173"/>
    </location>
</feature>
<protein>
    <submittedName>
        <fullName evidence="12">Acyltransferase</fullName>
    </submittedName>
</protein>
<keyword evidence="5 9" id="KW-1133">Transmembrane helix</keyword>
<evidence type="ECO:0000313" key="13">
    <source>
        <dbReference type="Proteomes" id="UP001139485"/>
    </source>
</evidence>
<feature type="transmembrane region" description="Helical" evidence="9">
    <location>
        <begin position="418"/>
        <end position="436"/>
    </location>
</feature>
<evidence type="ECO:0000313" key="12">
    <source>
        <dbReference type="EMBL" id="MCM0622688.1"/>
    </source>
</evidence>
<dbReference type="Pfam" id="PF01757">
    <property type="entry name" value="Acyl_transf_3"/>
    <property type="match status" value="1"/>
</dbReference>
<evidence type="ECO:0000256" key="9">
    <source>
        <dbReference type="SAM" id="Phobius"/>
    </source>
</evidence>
<dbReference type="PANTHER" id="PTHR23028">
    <property type="entry name" value="ACETYLTRANSFERASE"/>
    <property type="match status" value="1"/>
</dbReference>
<dbReference type="SUPFAM" id="SSF52266">
    <property type="entry name" value="SGNH hydrolase"/>
    <property type="match status" value="1"/>
</dbReference>
<keyword evidence="6 9" id="KW-0472">Membrane</keyword>
<dbReference type="RefSeq" id="WP_250828858.1">
    <property type="nucleotide sequence ID" value="NZ_JAMOIL010000044.1"/>
</dbReference>
<evidence type="ECO:0000259" key="11">
    <source>
        <dbReference type="Pfam" id="PF19040"/>
    </source>
</evidence>
<feature type="transmembrane region" description="Helical" evidence="9">
    <location>
        <begin position="241"/>
        <end position="257"/>
    </location>
</feature>
<accession>A0A9X2IH49</accession>
<feature type="transmembrane region" description="Helical" evidence="9">
    <location>
        <begin position="83"/>
        <end position="102"/>
    </location>
</feature>
<evidence type="ECO:0000256" key="5">
    <source>
        <dbReference type="ARBA" id="ARBA00022989"/>
    </source>
</evidence>
<feature type="transmembrane region" description="Helical" evidence="9">
    <location>
        <begin position="20"/>
        <end position="37"/>
    </location>
</feature>
<keyword evidence="13" id="KW-1185">Reference proteome</keyword>
<feature type="region of interest" description="Disordered" evidence="8">
    <location>
        <begin position="740"/>
        <end position="759"/>
    </location>
</feature>
<feature type="transmembrane region" description="Helical" evidence="9">
    <location>
        <begin position="352"/>
        <end position="372"/>
    </location>
</feature>
<feature type="transmembrane region" description="Helical" evidence="9">
    <location>
        <begin position="202"/>
        <end position="221"/>
    </location>
</feature>
<proteinExistence type="predicted"/>
<dbReference type="GO" id="GO:0016747">
    <property type="term" value="F:acyltransferase activity, transferring groups other than amino-acyl groups"/>
    <property type="evidence" value="ECO:0007669"/>
    <property type="project" value="InterPro"/>
</dbReference>
<organism evidence="12 13">
    <name type="scientific">Nocardioides bruguierae</name>
    <dbReference type="NCBI Taxonomy" id="2945102"/>
    <lineage>
        <taxon>Bacteria</taxon>
        <taxon>Bacillati</taxon>
        <taxon>Actinomycetota</taxon>
        <taxon>Actinomycetes</taxon>
        <taxon>Propionibacteriales</taxon>
        <taxon>Nocardioidaceae</taxon>
        <taxon>Nocardioides</taxon>
    </lineage>
</organism>
<reference evidence="12" key="1">
    <citation type="submission" date="2022-05" db="EMBL/GenBank/DDBJ databases">
        <authorList>
            <person name="Tuo L."/>
        </authorList>
    </citation>
    <scope>NUCLEOTIDE SEQUENCE</scope>
    <source>
        <strain evidence="12">BSK12Z-4</strain>
    </source>
</reference>
<keyword evidence="2" id="KW-1003">Cell membrane</keyword>
<dbReference type="InterPro" id="IPR036514">
    <property type="entry name" value="SGNH_hydro_sf"/>
</dbReference>
<dbReference type="PANTHER" id="PTHR23028:SF53">
    <property type="entry name" value="ACYL_TRANSF_3 DOMAIN-CONTAINING PROTEIN"/>
    <property type="match status" value="1"/>
</dbReference>
<dbReference type="InterPro" id="IPR050879">
    <property type="entry name" value="Acyltransferase_3"/>
</dbReference>
<keyword evidence="3" id="KW-0808">Transferase</keyword>
<evidence type="ECO:0000256" key="6">
    <source>
        <dbReference type="ARBA" id="ARBA00023136"/>
    </source>
</evidence>
<feature type="transmembrane region" description="Helical" evidence="9">
    <location>
        <begin position="43"/>
        <end position="62"/>
    </location>
</feature>
<evidence type="ECO:0000256" key="3">
    <source>
        <dbReference type="ARBA" id="ARBA00022679"/>
    </source>
</evidence>
<dbReference type="InterPro" id="IPR043968">
    <property type="entry name" value="SGNH"/>
</dbReference>
<feature type="domain" description="Acyltransferase 3" evidence="10">
    <location>
        <begin position="17"/>
        <end position="365"/>
    </location>
</feature>
<dbReference type="Pfam" id="PF19040">
    <property type="entry name" value="SGNH"/>
    <property type="match status" value="1"/>
</dbReference>
<dbReference type="InterPro" id="IPR002656">
    <property type="entry name" value="Acyl_transf_3_dom"/>
</dbReference>
<name>A0A9X2IH49_9ACTN</name>
<dbReference type="GO" id="GO:0005886">
    <property type="term" value="C:plasma membrane"/>
    <property type="evidence" value="ECO:0007669"/>
    <property type="project" value="UniProtKB-SubCell"/>
</dbReference>
<dbReference type="EMBL" id="JAMOIL010000044">
    <property type="protein sequence ID" value="MCM0622688.1"/>
    <property type="molecule type" value="Genomic_DNA"/>
</dbReference>
<feature type="transmembrane region" description="Helical" evidence="9">
    <location>
        <begin position="327"/>
        <end position="346"/>
    </location>
</feature>
<gene>
    <name evidence="12" type="ORF">M8330_20570</name>
</gene>
<evidence type="ECO:0000256" key="4">
    <source>
        <dbReference type="ARBA" id="ARBA00022692"/>
    </source>
</evidence>